<name>A0AAD3CZH8_9STRA</name>
<accession>A0AAD3CZH8</accession>
<comment type="caution">
    <text evidence="3">The sequence shown here is derived from an EMBL/GenBank/DDBJ whole genome shotgun (WGS) entry which is preliminary data.</text>
</comment>
<evidence type="ECO:0000256" key="1">
    <source>
        <dbReference type="SAM" id="Coils"/>
    </source>
</evidence>
<keyword evidence="2" id="KW-0472">Membrane</keyword>
<reference evidence="3 4" key="1">
    <citation type="journal article" date="2021" name="Sci. Rep.">
        <title>The genome of the diatom Chaetoceros tenuissimus carries an ancient integrated fragment of an extant virus.</title>
        <authorList>
            <person name="Hongo Y."/>
            <person name="Kimura K."/>
            <person name="Takaki Y."/>
            <person name="Yoshida Y."/>
            <person name="Baba S."/>
            <person name="Kobayashi G."/>
            <person name="Nagasaki K."/>
            <person name="Hano T."/>
            <person name="Tomaru Y."/>
        </authorList>
    </citation>
    <scope>NUCLEOTIDE SEQUENCE [LARGE SCALE GENOMIC DNA]</scope>
    <source>
        <strain evidence="3 4">NIES-3715</strain>
    </source>
</reference>
<feature type="coiled-coil region" evidence="1">
    <location>
        <begin position="565"/>
        <end position="606"/>
    </location>
</feature>
<proteinExistence type="predicted"/>
<dbReference type="AlphaFoldDB" id="A0AAD3CZH8"/>
<keyword evidence="4" id="KW-1185">Reference proteome</keyword>
<evidence type="ECO:0000313" key="3">
    <source>
        <dbReference type="EMBL" id="GFH55016.1"/>
    </source>
</evidence>
<evidence type="ECO:0000313" key="4">
    <source>
        <dbReference type="Proteomes" id="UP001054902"/>
    </source>
</evidence>
<gene>
    <name evidence="3" type="ORF">CTEN210_11492</name>
</gene>
<evidence type="ECO:0000256" key="2">
    <source>
        <dbReference type="SAM" id="Phobius"/>
    </source>
</evidence>
<dbReference type="Proteomes" id="UP001054902">
    <property type="component" value="Unassembled WGS sequence"/>
</dbReference>
<keyword evidence="2" id="KW-0812">Transmembrane</keyword>
<keyword evidence="2" id="KW-1133">Transmembrane helix</keyword>
<protein>
    <submittedName>
        <fullName evidence="3">Uncharacterized protein</fullName>
    </submittedName>
</protein>
<sequence length="643" mass="73813">MIFEIEIANVGEHSYSYFLLAQDIDQTTSALEMRMDSAIRLDYEGTDIKLYKEQPINRQIRVTRGLTGYNFKPVKFALRSACEFAMDYETEPVTIKLYNVVENDEERLKWLEPCPTVKWVGELKRDRSFLINSQSSDPSRLYVKIFNPLSGRGIKLKDLKEPNGRILNVLLKYRKYGKVNWKNAMSEVGGGTLLYKTDFITAADEVLQIPAVTEDGFGYIGMDWYIGGGTIVDGTYEIVIESSCTDVGGPDEFKFYRDDIITGIFDRTKPEQYGKVLPLKEEILFGEDIVLMFTEDIDCSYPYTFDILLDVEDDEDADTDLKLEKGQLHIICEGRQIKFQVDYTQIDLELIQGRNFEVYIGKVGVHSKSYVADKNGNPLDLITGFIRFEKKFAAIDARRTLTEFAFKKEIHQIDCSKHNETTLSKDLVTDLSTFVDASESARWRLSDVKCYQPDSTISAKVEILPANDGRRKLKGIMNGNEPSSTHMFSKICKIVKDGNIHARKLHEEIENNFMISNVRFVYSDQDLKKYASTAEQKKEEESLLSVVKLENVEPSQSTKTSGEILLLQERLLHEKDDKLKNLENNIQELKDMEEKREEENSEILRQLRGETKASEKYEMSIQLLIFFGGCSLLSFATIQMIRR</sequence>
<dbReference type="EMBL" id="BLLK01000047">
    <property type="protein sequence ID" value="GFH55016.1"/>
    <property type="molecule type" value="Genomic_DNA"/>
</dbReference>
<organism evidence="3 4">
    <name type="scientific">Chaetoceros tenuissimus</name>
    <dbReference type="NCBI Taxonomy" id="426638"/>
    <lineage>
        <taxon>Eukaryota</taxon>
        <taxon>Sar</taxon>
        <taxon>Stramenopiles</taxon>
        <taxon>Ochrophyta</taxon>
        <taxon>Bacillariophyta</taxon>
        <taxon>Coscinodiscophyceae</taxon>
        <taxon>Chaetocerotophycidae</taxon>
        <taxon>Chaetocerotales</taxon>
        <taxon>Chaetocerotaceae</taxon>
        <taxon>Chaetoceros</taxon>
    </lineage>
</organism>
<feature type="transmembrane region" description="Helical" evidence="2">
    <location>
        <begin position="621"/>
        <end position="641"/>
    </location>
</feature>
<keyword evidence="1" id="KW-0175">Coiled coil</keyword>